<keyword evidence="14" id="KW-1185">Reference proteome</keyword>
<gene>
    <name evidence="7 13" type="primary">pcnB</name>
    <name evidence="13" type="ORF">AACH11_07320</name>
</gene>
<dbReference type="Gene3D" id="1.10.3090.10">
    <property type="entry name" value="cca-adding enzyme, domain 2"/>
    <property type="match status" value="1"/>
</dbReference>
<evidence type="ECO:0000256" key="3">
    <source>
        <dbReference type="ARBA" id="ARBA00022741"/>
    </source>
</evidence>
<dbReference type="InterPro" id="IPR025866">
    <property type="entry name" value="PolyA_pol_arg_C_dom"/>
</dbReference>
<dbReference type="InterPro" id="IPR010206">
    <property type="entry name" value="PolA_pol_I"/>
</dbReference>
<keyword evidence="4 7" id="KW-0067">ATP-binding</keyword>
<accession>A0ABU9B7A9</accession>
<protein>
    <recommendedName>
        <fullName evidence="7">Poly(A) polymerase I</fullName>
        <shortName evidence="7">PAP I</shortName>
        <ecNumber evidence="7">2.7.7.19</ecNumber>
    </recommendedName>
</protein>
<feature type="active site" evidence="7">
    <location>
        <position position="95"/>
    </location>
</feature>
<evidence type="ECO:0000256" key="9">
    <source>
        <dbReference type="SAM" id="MobiDB-lite"/>
    </source>
</evidence>
<keyword evidence="13" id="KW-0548">Nucleotidyltransferase</keyword>
<feature type="compositionally biased region" description="Low complexity" evidence="9">
    <location>
        <begin position="568"/>
        <end position="577"/>
    </location>
</feature>
<organism evidence="13 14">
    <name type="scientific">Pseudaquabacterium rugosum</name>
    <dbReference type="NCBI Taxonomy" id="2984194"/>
    <lineage>
        <taxon>Bacteria</taxon>
        <taxon>Pseudomonadati</taxon>
        <taxon>Pseudomonadota</taxon>
        <taxon>Betaproteobacteria</taxon>
        <taxon>Burkholderiales</taxon>
        <taxon>Sphaerotilaceae</taxon>
        <taxon>Pseudaquabacterium</taxon>
    </lineage>
</organism>
<keyword evidence="3 7" id="KW-0547">Nucleotide-binding</keyword>
<feature type="region of interest" description="Disordered" evidence="9">
    <location>
        <begin position="473"/>
        <end position="577"/>
    </location>
</feature>
<reference evidence="13 14" key="1">
    <citation type="submission" date="2024-04" db="EMBL/GenBank/DDBJ databases">
        <title>Novel species of the genus Ideonella isolated from streams.</title>
        <authorList>
            <person name="Lu H."/>
        </authorList>
    </citation>
    <scope>NUCLEOTIDE SEQUENCE [LARGE SCALE GENOMIC DNA]</scope>
    <source>
        <strain evidence="13 14">BYS139W</strain>
    </source>
</reference>
<keyword evidence="6 7" id="KW-0804">Transcription</keyword>
<comment type="catalytic activity">
    <reaction evidence="7">
        <text>RNA(n) + ATP = RNA(n)-3'-adenine ribonucleotide + diphosphate</text>
        <dbReference type="Rhea" id="RHEA:11332"/>
        <dbReference type="Rhea" id="RHEA-COMP:14527"/>
        <dbReference type="Rhea" id="RHEA-COMP:17347"/>
        <dbReference type="ChEBI" id="CHEBI:30616"/>
        <dbReference type="ChEBI" id="CHEBI:33019"/>
        <dbReference type="ChEBI" id="CHEBI:140395"/>
        <dbReference type="ChEBI" id="CHEBI:173115"/>
        <dbReference type="EC" id="2.7.7.19"/>
    </reaction>
</comment>
<evidence type="ECO:0000259" key="11">
    <source>
        <dbReference type="Pfam" id="PF12626"/>
    </source>
</evidence>
<dbReference type="CDD" id="cd05398">
    <property type="entry name" value="NT_ClassII-CCAase"/>
    <property type="match status" value="1"/>
</dbReference>
<dbReference type="Pfam" id="PF01743">
    <property type="entry name" value="PolyA_pol"/>
    <property type="match status" value="1"/>
</dbReference>
<keyword evidence="1 7" id="KW-0507">mRNA processing</keyword>
<keyword evidence="5 7" id="KW-0694">RNA-binding</keyword>
<feature type="active site" evidence="7">
    <location>
        <position position="193"/>
    </location>
</feature>
<proteinExistence type="inferred from homology"/>
<feature type="compositionally biased region" description="Acidic residues" evidence="9">
    <location>
        <begin position="514"/>
        <end position="529"/>
    </location>
</feature>
<evidence type="ECO:0000256" key="2">
    <source>
        <dbReference type="ARBA" id="ARBA00022679"/>
    </source>
</evidence>
<dbReference type="NCBIfam" id="TIGR01942">
    <property type="entry name" value="pcnB"/>
    <property type="match status" value="1"/>
</dbReference>
<evidence type="ECO:0000256" key="6">
    <source>
        <dbReference type="ARBA" id="ARBA00023163"/>
    </source>
</evidence>
<evidence type="ECO:0000256" key="4">
    <source>
        <dbReference type="ARBA" id="ARBA00022840"/>
    </source>
</evidence>
<feature type="compositionally biased region" description="Gly residues" evidence="9">
    <location>
        <begin position="554"/>
        <end position="567"/>
    </location>
</feature>
<dbReference type="SUPFAM" id="SSF81301">
    <property type="entry name" value="Nucleotidyltransferase"/>
    <property type="match status" value="1"/>
</dbReference>
<keyword evidence="2 7" id="KW-0808">Transferase</keyword>
<feature type="active site" evidence="7">
    <location>
        <position position="93"/>
    </location>
</feature>
<comment type="caution">
    <text evidence="13">The sequence shown here is derived from an EMBL/GenBank/DDBJ whole genome shotgun (WGS) entry which is preliminary data.</text>
</comment>
<evidence type="ECO:0000259" key="10">
    <source>
        <dbReference type="Pfam" id="PF01743"/>
    </source>
</evidence>
<sequence>MIKNLIKRLLGQGGAPRATAVAAAAFAADAPVSRARIPLGRRVEIPASEHGIDARLVDDRAVKVVRTLQEAGYEAYVVGGAVRDLLVGRRPKDFDVATNATPEQVKGLFRRAFIIGRRFRIVHVVHGRGREHEVIEVSTFRAYLDNSEALPIAGNEKTHKAALADSAHAVDASGRVLRDNVWGPQIEDAARRDFTVNAMYYDPQTQVVVDYHGGLTDLRAGLLRLIGDPLTRYREDPVRVIRAMRFAAKLGFGFEPATAAPFAEVAPLLANVPTSRLFDEMIKLLQTGHALDSIETLRTHGLLRGVFPILDAVYDEARTSPEQQDFIRLALADTDRRVGEGKPVAPSFLLAALLWHEVLAGWRERTRAGEHLVPALQAAIDAVFDARVGDISGRGKLGADMREIWMMQPRFERRQSGPAYTLVEQARFRAGFDFLRLRADVGEAPAELAEWWEDFSLGSPDDREAMLQAAREAQRAGQRRAPGRAAQPTRVAADGGVPGPADALDAADAPDLAEGPDDAAEDAADEGADFDAPAESGNPARKRRRRRRKPRAGGAAGEGGGESGGEGVVASGPAADA</sequence>
<feature type="domain" description="Poly A polymerase head" evidence="10">
    <location>
        <begin position="75"/>
        <end position="224"/>
    </location>
</feature>
<feature type="compositionally biased region" description="Low complexity" evidence="9">
    <location>
        <begin position="483"/>
        <end position="513"/>
    </location>
</feature>
<dbReference type="Pfam" id="PF12627">
    <property type="entry name" value="PolyA_pol_RNAbd"/>
    <property type="match status" value="1"/>
</dbReference>
<feature type="domain" description="tRNA nucleotidyltransferase/poly(A) polymerase RNA and SrmB- binding" evidence="12">
    <location>
        <begin position="251"/>
        <end position="312"/>
    </location>
</feature>
<evidence type="ECO:0000259" key="12">
    <source>
        <dbReference type="Pfam" id="PF12627"/>
    </source>
</evidence>
<dbReference type="SUPFAM" id="SSF81891">
    <property type="entry name" value="Poly A polymerase C-terminal region-like"/>
    <property type="match status" value="1"/>
</dbReference>
<feature type="domain" description="Polymerase A arginine-rich C-terminal" evidence="11">
    <location>
        <begin position="369"/>
        <end position="481"/>
    </location>
</feature>
<dbReference type="EC" id="2.7.7.19" evidence="7"/>
<dbReference type="EMBL" id="JBBUTF010000005">
    <property type="protein sequence ID" value="MEK8025766.1"/>
    <property type="molecule type" value="Genomic_DNA"/>
</dbReference>
<name>A0ABU9B7A9_9BURK</name>
<dbReference type="Pfam" id="PF12626">
    <property type="entry name" value="PolyA_pol_arg_C"/>
    <property type="match status" value="1"/>
</dbReference>
<evidence type="ECO:0000256" key="8">
    <source>
        <dbReference type="RuleBase" id="RU003953"/>
    </source>
</evidence>
<dbReference type="Gene3D" id="3.30.460.10">
    <property type="entry name" value="Beta Polymerase, domain 2"/>
    <property type="match status" value="1"/>
</dbReference>
<dbReference type="PANTHER" id="PTHR43051">
    <property type="entry name" value="POLYNUCLEOTIDE ADENYLYLTRANSFERASE FAMILY PROTEIN"/>
    <property type="match status" value="1"/>
</dbReference>
<dbReference type="Proteomes" id="UP001368500">
    <property type="component" value="Unassembled WGS sequence"/>
</dbReference>
<dbReference type="InterPro" id="IPR002646">
    <property type="entry name" value="PolA_pol_head_dom"/>
</dbReference>
<evidence type="ECO:0000256" key="7">
    <source>
        <dbReference type="HAMAP-Rule" id="MF_00957"/>
    </source>
</evidence>
<dbReference type="InterPro" id="IPR043519">
    <property type="entry name" value="NT_sf"/>
</dbReference>
<evidence type="ECO:0000313" key="13">
    <source>
        <dbReference type="EMBL" id="MEK8025766.1"/>
    </source>
</evidence>
<evidence type="ECO:0000256" key="1">
    <source>
        <dbReference type="ARBA" id="ARBA00022664"/>
    </source>
</evidence>
<dbReference type="InterPro" id="IPR032828">
    <property type="entry name" value="PolyA_RNA-bd"/>
</dbReference>
<evidence type="ECO:0000256" key="5">
    <source>
        <dbReference type="ARBA" id="ARBA00022884"/>
    </source>
</evidence>
<dbReference type="PANTHER" id="PTHR43051:SF1">
    <property type="entry name" value="POLYNUCLEOTIDE ADENYLYLTRANSFERASE FAMILY PROTEIN"/>
    <property type="match status" value="1"/>
</dbReference>
<dbReference type="HAMAP" id="MF_00957">
    <property type="entry name" value="PolyA_pol"/>
    <property type="match status" value="1"/>
</dbReference>
<dbReference type="GO" id="GO:1990817">
    <property type="term" value="F:poly(A) RNA polymerase activity"/>
    <property type="evidence" value="ECO:0007669"/>
    <property type="project" value="UniProtKB-EC"/>
</dbReference>
<dbReference type="InterPro" id="IPR052191">
    <property type="entry name" value="tRNA_ntf/polyA_polymerase_I"/>
</dbReference>
<comment type="similarity">
    <text evidence="7 8">Belongs to the tRNA nucleotidyltransferase/poly(A) polymerase family.</text>
</comment>
<feature type="compositionally biased region" description="Basic residues" evidence="9">
    <location>
        <begin position="540"/>
        <end position="551"/>
    </location>
</feature>
<comment type="function">
    <text evidence="7">Adds poly(A) tail to the 3' end of many RNAs, which usually targets these RNAs for decay. Plays a significant role in the global control of gene expression, through influencing the rate of transcript degradation, and in the general RNA quality control.</text>
</comment>
<evidence type="ECO:0000313" key="14">
    <source>
        <dbReference type="Proteomes" id="UP001368500"/>
    </source>
</evidence>
<dbReference type="RefSeq" id="WP_341373540.1">
    <property type="nucleotide sequence ID" value="NZ_JBBUTF010000005.1"/>
</dbReference>